<evidence type="ECO:0000259" key="4">
    <source>
        <dbReference type="Pfam" id="PF20257"/>
    </source>
</evidence>
<dbReference type="PIRSF" id="PIRSF006779">
    <property type="entry name" value="UCP006779"/>
    <property type="match status" value="1"/>
</dbReference>
<dbReference type="InterPro" id="IPR023227">
    <property type="entry name" value="SAM_OH_AdoTrfase_C_sf"/>
</dbReference>
<dbReference type="PANTHER" id="PTHR35092:SF1">
    <property type="entry name" value="CHLORINASE MJ1651"/>
    <property type="match status" value="1"/>
</dbReference>
<dbReference type="SUPFAM" id="SSF102522">
    <property type="entry name" value="Bacterial fluorinating enzyme, N-terminal domain"/>
    <property type="match status" value="1"/>
</dbReference>
<dbReference type="PANTHER" id="PTHR35092">
    <property type="entry name" value="CHLORINASE MJ1651"/>
    <property type="match status" value="1"/>
</dbReference>
<accession>A0A4P6LU93</accession>
<dbReference type="InterPro" id="IPR002747">
    <property type="entry name" value="SAM_OH_AdoTrfase"/>
</dbReference>
<organism evidence="5 6">
    <name type="scientific">Blautia producta</name>
    <dbReference type="NCBI Taxonomy" id="33035"/>
    <lineage>
        <taxon>Bacteria</taxon>
        <taxon>Bacillati</taxon>
        <taxon>Bacillota</taxon>
        <taxon>Clostridia</taxon>
        <taxon>Lachnospirales</taxon>
        <taxon>Lachnospiraceae</taxon>
        <taxon>Blautia</taxon>
    </lineage>
</organism>
<dbReference type="GO" id="GO:0033846">
    <property type="term" value="F:adenosyl-fluoride synthase activity"/>
    <property type="evidence" value="ECO:0007669"/>
    <property type="project" value="UniProtKB-EC"/>
</dbReference>
<reference evidence="5 6" key="1">
    <citation type="submission" date="2019-01" db="EMBL/GenBank/DDBJ databases">
        <title>PMF-metabolizing Aryl O-demethylase.</title>
        <authorList>
            <person name="Kim M."/>
        </authorList>
    </citation>
    <scope>NUCLEOTIDE SEQUENCE [LARGE SCALE GENOMIC DNA]</scope>
    <source>
        <strain evidence="5 6">PMF1</strain>
    </source>
</reference>
<feature type="domain" description="S-adenosyl-l-methionine hydroxide adenosyltransferase C-terminal" evidence="4">
    <location>
        <begin position="181"/>
        <end position="277"/>
    </location>
</feature>
<feature type="domain" description="S-adenosyl-l-methionine hydroxide adenosyltransferase N-terminal" evidence="3">
    <location>
        <begin position="8"/>
        <end position="155"/>
    </location>
</feature>
<evidence type="ECO:0000256" key="1">
    <source>
        <dbReference type="ARBA" id="ARBA00022691"/>
    </source>
</evidence>
<protein>
    <submittedName>
        <fullName evidence="5">5'-fluoro-5'-deoxy-adenosine synthase</fullName>
        <ecNumber evidence="5">2.5.1.63</ecNumber>
    </submittedName>
</protein>
<dbReference type="EC" id="2.5.1.63" evidence="5"/>
<dbReference type="RefSeq" id="WP_130180007.1">
    <property type="nucleotide sequence ID" value="NZ_CP035945.1"/>
</dbReference>
<keyword evidence="5" id="KW-0808">Transferase</keyword>
<dbReference type="InterPro" id="IPR046470">
    <property type="entry name" value="SAM_HAT_C"/>
</dbReference>
<comment type="similarity">
    <text evidence="2">Belongs to the SAM hydrolase / SAM-dependent halogenase family.</text>
</comment>
<dbReference type="SUPFAM" id="SSF101852">
    <property type="entry name" value="Bacterial fluorinating enzyme, C-terminal domain"/>
    <property type="match status" value="1"/>
</dbReference>
<gene>
    <name evidence="5" type="primary">flA_2</name>
    <name evidence="5" type="ORF">PMF13cell1_00983</name>
</gene>
<evidence type="ECO:0000256" key="2">
    <source>
        <dbReference type="ARBA" id="ARBA00024035"/>
    </source>
</evidence>
<dbReference type="KEGG" id="bpro:PMF13cell1_00983"/>
<evidence type="ECO:0000313" key="5">
    <source>
        <dbReference type="EMBL" id="QBE95462.1"/>
    </source>
</evidence>
<dbReference type="Gene3D" id="3.40.50.10790">
    <property type="entry name" value="S-adenosyl-l-methionine hydroxide adenosyltransferase, N-terminal"/>
    <property type="match status" value="1"/>
</dbReference>
<name>A0A4P6LU93_9FIRM</name>
<dbReference type="Gene3D" id="2.40.30.90">
    <property type="entry name" value="Bacterial fluorinating enzyme like"/>
    <property type="match status" value="1"/>
</dbReference>
<dbReference type="Proteomes" id="UP000289794">
    <property type="component" value="Chromosome"/>
</dbReference>
<evidence type="ECO:0000259" key="3">
    <source>
        <dbReference type="Pfam" id="PF01887"/>
    </source>
</evidence>
<dbReference type="InterPro" id="IPR046469">
    <property type="entry name" value="SAM_HAT_N"/>
</dbReference>
<dbReference type="AlphaFoldDB" id="A0A4P6LU93"/>
<dbReference type="Pfam" id="PF20257">
    <property type="entry name" value="SAM_HAT_C"/>
    <property type="match status" value="1"/>
</dbReference>
<evidence type="ECO:0000313" key="6">
    <source>
        <dbReference type="Proteomes" id="UP000289794"/>
    </source>
</evidence>
<dbReference type="EMBL" id="CP035945">
    <property type="protein sequence ID" value="QBE95462.1"/>
    <property type="molecule type" value="Genomic_DNA"/>
</dbReference>
<proteinExistence type="inferred from homology"/>
<dbReference type="InterPro" id="IPR023228">
    <property type="entry name" value="SAM_OH_AdoTrfase_N_sf"/>
</dbReference>
<dbReference type="Pfam" id="PF01887">
    <property type="entry name" value="SAM_HAT_N"/>
    <property type="match status" value="1"/>
</dbReference>
<keyword evidence="1" id="KW-0949">S-adenosyl-L-methionine</keyword>
<sequence>MAANKPAIVMQTDFTKDISVCTMQGVCMMVDPELRVFDSTHEINSFDTYQASTSLSFVVDFWPAGTVFVSVVDPGVGTSRRACVAKLSNGSYVVTPDNGSLTHVKKYVGIDEVRVIDEKINRLKKTEKCNIFHGRDLFAYCAARLASGIITYEEVGGAYPVEEIIEHEIIPYQIADGVIKGMIDTADYHFGLICSNIPADVFEDEGIHYGDRLDVVIRRKGQEEPVYAGKVPFQPSFGAVAVGEPLLMVSETLQIQIAVNSRNMSEQYGIQVGPDWTIEMRKC</sequence>